<dbReference type="CDD" id="cd04491">
    <property type="entry name" value="SoSSB_OBF"/>
    <property type="match status" value="1"/>
</dbReference>
<evidence type="ECO:0000313" key="4">
    <source>
        <dbReference type="Proteomes" id="UP000226712"/>
    </source>
</evidence>
<dbReference type="InterPro" id="IPR048970">
    <property type="entry name" value="OB_Ssb-like"/>
</dbReference>
<dbReference type="PANTHER" id="PTHR13356">
    <property type="entry name" value="OB FOLD NUCLEIC ACID BINDING PROTEIN-RELATED"/>
    <property type="match status" value="1"/>
</dbReference>
<proteinExistence type="predicted"/>
<dbReference type="InterPro" id="IPR012340">
    <property type="entry name" value="NA-bd_OB-fold"/>
</dbReference>
<accession>A0A2D6LQC1</accession>
<protein>
    <recommendedName>
        <fullName evidence="2">Single-stranded DNA binding protein Ssb-like OB fold domain-containing protein</fullName>
    </recommendedName>
</protein>
<dbReference type="Proteomes" id="UP000226712">
    <property type="component" value="Unassembled WGS sequence"/>
</dbReference>
<dbReference type="GO" id="GO:0003677">
    <property type="term" value="F:DNA binding"/>
    <property type="evidence" value="ECO:0007669"/>
    <property type="project" value="UniProtKB-KW"/>
</dbReference>
<dbReference type="Pfam" id="PF21473">
    <property type="entry name" value="OB_Ssb-like"/>
    <property type="match status" value="1"/>
</dbReference>
<dbReference type="SUPFAM" id="SSF50249">
    <property type="entry name" value="Nucleic acid-binding proteins"/>
    <property type="match status" value="1"/>
</dbReference>
<dbReference type="PANTHER" id="PTHR13356:SF0">
    <property type="entry name" value="SOSS COMPLEX SUBUNIT B HOMOLOG"/>
    <property type="match status" value="1"/>
</dbReference>
<name>A0A2D6LQC1_9ARCH</name>
<evidence type="ECO:0000313" key="3">
    <source>
        <dbReference type="EMBL" id="MAG18314.1"/>
    </source>
</evidence>
<dbReference type="GO" id="GO:0000724">
    <property type="term" value="P:double-strand break repair via homologous recombination"/>
    <property type="evidence" value="ECO:0007669"/>
    <property type="project" value="TreeGrafter"/>
</dbReference>
<evidence type="ECO:0000259" key="2">
    <source>
        <dbReference type="Pfam" id="PF21473"/>
    </source>
</evidence>
<dbReference type="InterPro" id="IPR051231">
    <property type="entry name" value="SOSS-B"/>
</dbReference>
<dbReference type="Gene3D" id="2.40.50.140">
    <property type="entry name" value="Nucleic acid-binding proteins"/>
    <property type="match status" value="1"/>
</dbReference>
<dbReference type="AlphaFoldDB" id="A0A2D6LQC1"/>
<sequence length="95" mass="10434">MKVSELKARTPVDEIELEITSKGEIRKWANEKGSGTVCNCAGKDETGEVSLSLWNEQTDQVNEGDKIKISNGYCSEFRGQIQLGTGKQGTLEVLK</sequence>
<evidence type="ECO:0000256" key="1">
    <source>
        <dbReference type="ARBA" id="ARBA00023125"/>
    </source>
</evidence>
<organism evidence="3 4">
    <name type="scientific">Candidatus Iainarchaeum sp</name>
    <dbReference type="NCBI Taxonomy" id="3101447"/>
    <lineage>
        <taxon>Archaea</taxon>
        <taxon>Candidatus Iainarchaeota</taxon>
        <taxon>Candidatus Iainarchaeia</taxon>
        <taxon>Candidatus Iainarchaeales</taxon>
        <taxon>Candidatus Iainarchaeaceae</taxon>
        <taxon>Candidatus Iainarchaeum</taxon>
    </lineage>
</organism>
<reference evidence="4" key="1">
    <citation type="submission" date="2017-09" db="EMBL/GenBank/DDBJ databases">
        <title>The Reconstruction of 2,631 Draft Metagenome-Assembled Genomes from the Global Oceans.</title>
        <authorList>
            <person name="Tully B.J."/>
            <person name="Graham E.D."/>
            <person name="Heidelberg J.F."/>
        </authorList>
    </citation>
    <scope>NUCLEOTIDE SEQUENCE [LARGE SCALE GENOMIC DNA]</scope>
</reference>
<comment type="caution">
    <text evidence="3">The sequence shown here is derived from an EMBL/GenBank/DDBJ whole genome shotgun (WGS) entry which is preliminary data.</text>
</comment>
<dbReference type="EMBL" id="NZBD01000015">
    <property type="protein sequence ID" value="MAG18314.1"/>
    <property type="molecule type" value="Genomic_DNA"/>
</dbReference>
<feature type="domain" description="Single-stranded DNA binding protein Ssb-like OB fold" evidence="2">
    <location>
        <begin position="29"/>
        <end position="93"/>
    </location>
</feature>
<keyword evidence="1" id="KW-0238">DNA-binding</keyword>
<gene>
    <name evidence="3" type="ORF">CL944_02470</name>
</gene>
<dbReference type="GO" id="GO:0010212">
    <property type="term" value="P:response to ionizing radiation"/>
    <property type="evidence" value="ECO:0007669"/>
    <property type="project" value="TreeGrafter"/>
</dbReference>